<dbReference type="SMART" id="SM00184">
    <property type="entry name" value="RING"/>
    <property type="match status" value="2"/>
</dbReference>
<organism evidence="17 18">
    <name type="scientific">Citrus sinensis</name>
    <name type="common">Sweet orange</name>
    <name type="synonym">Citrus aurantium var. sinensis</name>
    <dbReference type="NCBI Taxonomy" id="2711"/>
    <lineage>
        <taxon>Eukaryota</taxon>
        <taxon>Viridiplantae</taxon>
        <taxon>Streptophyta</taxon>
        <taxon>Embryophyta</taxon>
        <taxon>Tracheophyta</taxon>
        <taxon>Spermatophyta</taxon>
        <taxon>Magnoliopsida</taxon>
        <taxon>eudicotyledons</taxon>
        <taxon>Gunneridae</taxon>
        <taxon>Pentapetalae</taxon>
        <taxon>rosids</taxon>
        <taxon>malvids</taxon>
        <taxon>Sapindales</taxon>
        <taxon>Rutaceae</taxon>
        <taxon>Aurantioideae</taxon>
        <taxon>Citrus</taxon>
    </lineage>
</organism>
<dbReference type="UniPathway" id="UPA00143"/>
<dbReference type="InterPro" id="IPR015947">
    <property type="entry name" value="PUA-like_sf"/>
</dbReference>
<dbReference type="Proteomes" id="UP000027120">
    <property type="component" value="Unassembled WGS sequence"/>
</dbReference>
<dbReference type="AlphaFoldDB" id="A0A067FHD9"/>
<dbReference type="EMBL" id="KK784916">
    <property type="protein sequence ID" value="KDO62872.1"/>
    <property type="molecule type" value="Genomic_DNA"/>
</dbReference>
<dbReference type="InterPro" id="IPR036987">
    <property type="entry name" value="SRA-YDG_sf"/>
</dbReference>
<dbReference type="SUPFAM" id="SSF57850">
    <property type="entry name" value="RING/U-box"/>
    <property type="match status" value="2"/>
</dbReference>
<dbReference type="GO" id="GO:0044027">
    <property type="term" value="P:negative regulation of gene expression via chromosomal CpG island methylation"/>
    <property type="evidence" value="ECO:0000318"/>
    <property type="project" value="GO_Central"/>
</dbReference>
<dbReference type="PROSITE" id="PS50089">
    <property type="entry name" value="ZF_RING_2"/>
    <property type="match status" value="2"/>
</dbReference>
<reference evidence="17 18" key="1">
    <citation type="submission" date="2014-04" db="EMBL/GenBank/DDBJ databases">
        <authorList>
            <consortium name="International Citrus Genome Consortium"/>
            <person name="Gmitter F."/>
            <person name="Chen C."/>
            <person name="Farmerie W."/>
            <person name="Harkins T."/>
            <person name="Desany B."/>
            <person name="Mohiuddin M."/>
            <person name="Kodira C."/>
            <person name="Borodovsky M."/>
            <person name="Lomsadze A."/>
            <person name="Burns P."/>
            <person name="Jenkins J."/>
            <person name="Prochnik S."/>
            <person name="Shu S."/>
            <person name="Chapman J."/>
            <person name="Pitluck S."/>
            <person name="Schmutz J."/>
            <person name="Rokhsar D."/>
        </authorList>
    </citation>
    <scope>NUCLEOTIDE SEQUENCE</scope>
</reference>
<dbReference type="FunFam" id="2.30.280.10:FF:000002">
    <property type="entry name" value="E3 ubiquitin-protein ligase ORTHRUS 2"/>
    <property type="match status" value="1"/>
</dbReference>
<dbReference type="InterPro" id="IPR027370">
    <property type="entry name" value="Znf-RING_euk"/>
</dbReference>
<keyword evidence="5" id="KW-0479">Metal-binding</keyword>
<dbReference type="PROSITE" id="PS51015">
    <property type="entry name" value="YDG"/>
    <property type="match status" value="1"/>
</dbReference>
<keyword evidence="11 13" id="KW-0539">Nucleus</keyword>
<evidence type="ECO:0000256" key="5">
    <source>
        <dbReference type="ARBA" id="ARBA00022723"/>
    </source>
</evidence>
<dbReference type="GO" id="GO:0016567">
    <property type="term" value="P:protein ubiquitination"/>
    <property type="evidence" value="ECO:0000318"/>
    <property type="project" value="GO_Central"/>
</dbReference>
<evidence type="ECO:0000256" key="4">
    <source>
        <dbReference type="ARBA" id="ARBA00022679"/>
    </source>
</evidence>
<feature type="domain" description="RING-type" evidence="15">
    <location>
        <begin position="146"/>
        <end position="185"/>
    </location>
</feature>
<dbReference type="SMART" id="SM00249">
    <property type="entry name" value="PHD"/>
    <property type="match status" value="1"/>
</dbReference>
<keyword evidence="7" id="KW-0833">Ubl conjugation pathway</keyword>
<evidence type="ECO:0000313" key="17">
    <source>
        <dbReference type="EMBL" id="KDO62872.1"/>
    </source>
</evidence>
<dbReference type="PANTHER" id="PTHR14140:SF46">
    <property type="entry name" value="E3 UBIQUITIN-PROTEIN LIGASE ORTHRUS 1-RELATED"/>
    <property type="match status" value="1"/>
</dbReference>
<keyword evidence="18" id="KW-1185">Reference proteome</keyword>
<dbReference type="InterPro" id="IPR017907">
    <property type="entry name" value="Znf_RING_CS"/>
</dbReference>
<dbReference type="SMR" id="A0A067FHD9"/>
<keyword evidence="8" id="KW-0862">Zinc</keyword>
<dbReference type="InterPro" id="IPR018957">
    <property type="entry name" value="Znf_C3HC4_RING-type"/>
</dbReference>
<dbReference type="GO" id="GO:0008270">
    <property type="term" value="F:zinc ion binding"/>
    <property type="evidence" value="ECO:0007669"/>
    <property type="project" value="UniProtKB-KW"/>
</dbReference>
<gene>
    <name evidence="17" type="ORF">CISIN_1g004418mg</name>
</gene>
<feature type="domain" description="YDG" evidence="16">
    <location>
        <begin position="274"/>
        <end position="422"/>
    </location>
</feature>
<keyword evidence="9" id="KW-0156">Chromatin regulator</keyword>
<dbReference type="Gene3D" id="3.30.40.10">
    <property type="entry name" value="Zinc/RING finger domain, C3HC4 (zinc finger)"/>
    <property type="match status" value="3"/>
</dbReference>
<dbReference type="Gene3D" id="2.30.280.10">
    <property type="entry name" value="SRA-YDG"/>
    <property type="match status" value="1"/>
</dbReference>
<dbReference type="PANTHER" id="PTHR14140">
    <property type="entry name" value="E3 UBIQUITIN-PROTEIN LIGASE UHRF-RELATED"/>
    <property type="match status" value="1"/>
</dbReference>
<dbReference type="InterPro" id="IPR011011">
    <property type="entry name" value="Znf_FYVE_PHD"/>
</dbReference>
<feature type="region of interest" description="Disordered" evidence="14">
    <location>
        <begin position="476"/>
        <end position="495"/>
    </location>
</feature>
<evidence type="ECO:0000256" key="10">
    <source>
        <dbReference type="ARBA" id="ARBA00023125"/>
    </source>
</evidence>
<dbReference type="GO" id="GO:0061630">
    <property type="term" value="F:ubiquitin protein ligase activity"/>
    <property type="evidence" value="ECO:0000318"/>
    <property type="project" value="GO_Central"/>
</dbReference>
<dbReference type="SUPFAM" id="SSF88697">
    <property type="entry name" value="PUA domain-like"/>
    <property type="match status" value="1"/>
</dbReference>
<keyword evidence="6 12" id="KW-0863">Zinc-finger</keyword>
<evidence type="ECO:0000256" key="3">
    <source>
        <dbReference type="ARBA" id="ARBA00012483"/>
    </source>
</evidence>
<feature type="domain" description="RING-type" evidence="15">
    <location>
        <begin position="518"/>
        <end position="574"/>
    </location>
</feature>
<feature type="compositionally biased region" description="Low complexity" evidence="14">
    <location>
        <begin position="666"/>
        <end position="675"/>
    </location>
</feature>
<evidence type="ECO:0000256" key="9">
    <source>
        <dbReference type="ARBA" id="ARBA00022853"/>
    </source>
</evidence>
<dbReference type="InterPro" id="IPR019786">
    <property type="entry name" value="Zinc_finger_PHD-type_CS"/>
</dbReference>
<evidence type="ECO:0000259" key="15">
    <source>
        <dbReference type="PROSITE" id="PS50089"/>
    </source>
</evidence>
<dbReference type="CDD" id="cd23138">
    <property type="entry name" value="RING-HC_ORTHRUS_rpt1"/>
    <property type="match status" value="1"/>
</dbReference>
<name>A0A067FHD9_CITSI</name>
<dbReference type="InterPro" id="IPR013083">
    <property type="entry name" value="Znf_RING/FYVE/PHD"/>
</dbReference>
<feature type="region of interest" description="Disordered" evidence="14">
    <location>
        <begin position="599"/>
        <end position="754"/>
    </location>
</feature>
<evidence type="ECO:0000313" key="18">
    <source>
        <dbReference type="Proteomes" id="UP000027120"/>
    </source>
</evidence>
<dbReference type="PROSITE" id="PS01359">
    <property type="entry name" value="ZF_PHD_1"/>
    <property type="match status" value="1"/>
</dbReference>
<dbReference type="PaxDb" id="2711-XP_006490736.1"/>
<dbReference type="FunFam" id="3.30.40.10:FF:000472">
    <property type="entry name" value="E3 ubiquitin-protein ligase ORTHRUS 2"/>
    <property type="match status" value="1"/>
</dbReference>
<evidence type="ECO:0000256" key="11">
    <source>
        <dbReference type="ARBA" id="ARBA00023242"/>
    </source>
</evidence>
<sequence>MAHDIQLPCNLDEQCMRCKVKPRPEETITCSTCVTPWHVACLTKPPETLASSLSWLCPDCSGVDGPALPSGGTAGDGGDLVAAIRAIEADEKLTDKEKARKRQELLSGKVEEEMKENENEKKSKGKERERESDSDVLDLLDGSLNCSFCMQLPERPVTTPCGHNFCLKCFQKWIGQGKRTCAKCRHIIPPKMASQPRINSALVTAIRMAKLSKSNLAAVPTKVYHFMRNQDRPDKAFTTERAQKTGKANAASGKIFVTIPPDHFGPIPAENDPERNQGVLVGECWEDRLECRQWGAHFPHVAGIAGQSNYGSQSVALSGGYEDDEDHGEWFLYTGSGGRDLSGNKRTNKEQSFDQKFEKMNEALRVSCKKGYPVRVVRSHKEKRSSYAPEKGVRYDGVYRIEKCWRKIGIQGFKVCRYLFVRCDNEPAPWTSDEFGDRPRSLPGIPELKMATDVTERKESPAWDFDEEDSRWKWKKPPPLSKKPIGTGKPEDGKKVRRAIRQAQNTSVREKLLKEFSCLICRQVMNLPITTPCAHNFCKSCLEGAFAGKTFVRERSRGGRTLRSQKNVMQCPSCPTDISEFLQNPQVNRELMDVIESLKHKTEENEDPPEELSDEEINGMENPNPTSGITGTAATENSENADVKEDLQNSPAKPKPKRASKRMKLDSGGSSSFDGGNEEENRISVEKPGCSNGDSKVKKVESGVPKGLTNDGDGSVKQNVGLQSRSRKFPAATADEGDSPASTLQLQSSDEDFE</sequence>
<proteinExistence type="predicted"/>
<evidence type="ECO:0000256" key="12">
    <source>
        <dbReference type="PROSITE-ProRule" id="PRU00175"/>
    </source>
</evidence>
<protein>
    <recommendedName>
        <fullName evidence="3">RING-type E3 ubiquitin transferase</fullName>
        <ecNumber evidence="3">2.3.2.27</ecNumber>
    </recommendedName>
</protein>
<dbReference type="InterPro" id="IPR001841">
    <property type="entry name" value="Znf_RING"/>
</dbReference>
<evidence type="ECO:0000256" key="14">
    <source>
        <dbReference type="SAM" id="MobiDB-lite"/>
    </source>
</evidence>
<keyword evidence="10" id="KW-0238">DNA-binding</keyword>
<dbReference type="InterPro" id="IPR045134">
    <property type="entry name" value="UHRF1/2-like"/>
</dbReference>
<evidence type="ECO:0000256" key="2">
    <source>
        <dbReference type="ARBA" id="ARBA00004906"/>
    </source>
</evidence>
<dbReference type="SMART" id="SM00466">
    <property type="entry name" value="SRA"/>
    <property type="match status" value="1"/>
</dbReference>
<dbReference type="EC" id="2.3.2.27" evidence="3"/>
<feature type="region of interest" description="Disordered" evidence="14">
    <location>
        <begin position="95"/>
        <end position="135"/>
    </location>
</feature>
<dbReference type="PROSITE" id="PS00518">
    <property type="entry name" value="ZF_RING_1"/>
    <property type="match status" value="1"/>
</dbReference>
<dbReference type="STRING" id="2711.A0A067FHD9"/>
<dbReference type="InterPro" id="IPR003105">
    <property type="entry name" value="SRA_YDG"/>
</dbReference>
<dbReference type="Pfam" id="PF00097">
    <property type="entry name" value="zf-C3HC4"/>
    <property type="match status" value="1"/>
</dbReference>
<feature type="compositionally biased region" description="Acidic residues" evidence="14">
    <location>
        <begin position="604"/>
        <end position="618"/>
    </location>
</feature>
<dbReference type="SUPFAM" id="SSF57903">
    <property type="entry name" value="FYVE/PHD zinc finger"/>
    <property type="match status" value="1"/>
</dbReference>
<feature type="compositionally biased region" description="Basic and acidic residues" evidence="14">
    <location>
        <begin position="95"/>
        <end position="133"/>
    </location>
</feature>
<dbReference type="InterPro" id="IPR001965">
    <property type="entry name" value="Znf_PHD"/>
</dbReference>
<comment type="catalytic activity">
    <reaction evidence="1">
        <text>S-ubiquitinyl-[E2 ubiquitin-conjugating enzyme]-L-cysteine + [acceptor protein]-L-lysine = [E2 ubiquitin-conjugating enzyme]-L-cysteine + N(6)-ubiquitinyl-[acceptor protein]-L-lysine.</text>
        <dbReference type="EC" id="2.3.2.27"/>
    </reaction>
</comment>
<evidence type="ECO:0000256" key="8">
    <source>
        <dbReference type="ARBA" id="ARBA00022833"/>
    </source>
</evidence>
<keyword evidence="4" id="KW-0808">Transferase</keyword>
<dbReference type="InterPro" id="IPR047498">
    <property type="entry name" value="RING-HC_ORTHRUS_rpt1"/>
</dbReference>
<evidence type="ECO:0000256" key="6">
    <source>
        <dbReference type="ARBA" id="ARBA00022771"/>
    </source>
</evidence>
<comment type="pathway">
    <text evidence="2">Protein modification; protein ubiquitination.</text>
</comment>
<dbReference type="GO" id="GO:0003677">
    <property type="term" value="F:DNA binding"/>
    <property type="evidence" value="ECO:0007669"/>
    <property type="project" value="UniProtKB-KW"/>
</dbReference>
<accession>A0A067FHD9</accession>
<evidence type="ECO:0000256" key="1">
    <source>
        <dbReference type="ARBA" id="ARBA00000900"/>
    </source>
</evidence>
<dbReference type="GO" id="GO:0005634">
    <property type="term" value="C:nucleus"/>
    <property type="evidence" value="ECO:0007669"/>
    <property type="project" value="UniProtKB-SubCell"/>
</dbReference>
<feature type="compositionally biased region" description="Polar residues" evidence="14">
    <location>
        <begin position="621"/>
        <end position="640"/>
    </location>
</feature>
<evidence type="ECO:0000256" key="13">
    <source>
        <dbReference type="PROSITE-ProRule" id="PRU00358"/>
    </source>
</evidence>
<evidence type="ECO:0000259" key="16">
    <source>
        <dbReference type="PROSITE" id="PS51015"/>
    </source>
</evidence>
<comment type="subcellular location">
    <subcellularLocation>
        <location evidence="13">Nucleus</location>
    </subcellularLocation>
</comment>
<dbReference type="Pfam" id="PF13445">
    <property type="entry name" value="zf-RING_UBOX"/>
    <property type="match status" value="1"/>
</dbReference>
<dbReference type="Pfam" id="PF02182">
    <property type="entry name" value="SAD_SRA"/>
    <property type="match status" value="1"/>
</dbReference>
<dbReference type="eggNOG" id="ENOG502QSQ8">
    <property type="taxonomic scope" value="Eukaryota"/>
</dbReference>
<evidence type="ECO:0000256" key="7">
    <source>
        <dbReference type="ARBA" id="ARBA00022786"/>
    </source>
</evidence>